<evidence type="ECO:0000256" key="1">
    <source>
        <dbReference type="SAM" id="SignalP"/>
    </source>
</evidence>
<dbReference type="Proteomes" id="UP000318590">
    <property type="component" value="Unassembled WGS sequence"/>
</dbReference>
<dbReference type="AlphaFoldDB" id="A0A547PQL9"/>
<sequence length="181" mass="18318">MKNSFRLCALPLALTLAGCADMPNPFEPKEPPTPPQQVRIDRAPGQVDAPAAPVVAQPETPAEVAAVVDAPPPSPAATTVAQLDTTTEAQKAAATAAPQSVGARLGTAQAALGDPTDPGLWLKTGLVSSPQPGRVQAANGQSVLVELRPVPGDGGPTMSLAAMQALQVPLTDIPVVTVYAQ</sequence>
<evidence type="ECO:0000313" key="2">
    <source>
        <dbReference type="EMBL" id="TRD16438.1"/>
    </source>
</evidence>
<proteinExistence type="predicted"/>
<keyword evidence="3" id="KW-1185">Reference proteome</keyword>
<dbReference type="EMBL" id="VFSV01000029">
    <property type="protein sequence ID" value="TRD16438.1"/>
    <property type="molecule type" value="Genomic_DNA"/>
</dbReference>
<comment type="caution">
    <text evidence="2">The sequence shown here is derived from an EMBL/GenBank/DDBJ whole genome shotgun (WGS) entry which is preliminary data.</text>
</comment>
<feature type="signal peptide" evidence="1">
    <location>
        <begin position="1"/>
        <end position="22"/>
    </location>
</feature>
<protein>
    <submittedName>
        <fullName evidence="2">D-galactarate dehydratase</fullName>
    </submittedName>
</protein>
<dbReference type="OrthoDB" id="7871639at2"/>
<name>A0A547PQL9_9RHOB</name>
<organism evidence="2 3">
    <name type="scientific">Palleronia caenipelagi</name>
    <dbReference type="NCBI Taxonomy" id="2489174"/>
    <lineage>
        <taxon>Bacteria</taxon>
        <taxon>Pseudomonadati</taxon>
        <taxon>Pseudomonadota</taxon>
        <taxon>Alphaproteobacteria</taxon>
        <taxon>Rhodobacterales</taxon>
        <taxon>Roseobacteraceae</taxon>
        <taxon>Palleronia</taxon>
    </lineage>
</organism>
<reference evidence="2 3" key="1">
    <citation type="submission" date="2019-06" db="EMBL/GenBank/DDBJ databases">
        <title>Paenimaribius caenipelagi gen. nov., sp. nov., isolated from a tidal flat.</title>
        <authorList>
            <person name="Yoon J.-H."/>
        </authorList>
    </citation>
    <scope>NUCLEOTIDE SEQUENCE [LARGE SCALE GENOMIC DNA]</scope>
    <source>
        <strain evidence="2 3">JBTF-M29</strain>
    </source>
</reference>
<accession>A0A547PQL9</accession>
<feature type="chain" id="PRO_5022237908" evidence="1">
    <location>
        <begin position="23"/>
        <end position="181"/>
    </location>
</feature>
<keyword evidence="1" id="KW-0732">Signal</keyword>
<dbReference type="RefSeq" id="WP_142835507.1">
    <property type="nucleotide sequence ID" value="NZ_VFSV01000029.1"/>
</dbReference>
<evidence type="ECO:0000313" key="3">
    <source>
        <dbReference type="Proteomes" id="UP000318590"/>
    </source>
</evidence>
<dbReference type="PROSITE" id="PS51257">
    <property type="entry name" value="PROKAR_LIPOPROTEIN"/>
    <property type="match status" value="1"/>
</dbReference>
<gene>
    <name evidence="2" type="ORF">FEV53_14345</name>
</gene>